<organism evidence="6 7">
    <name type="scientific">Paraglaciecola hydrolytica</name>
    <dbReference type="NCBI Taxonomy" id="1799789"/>
    <lineage>
        <taxon>Bacteria</taxon>
        <taxon>Pseudomonadati</taxon>
        <taxon>Pseudomonadota</taxon>
        <taxon>Gammaproteobacteria</taxon>
        <taxon>Alteromonadales</taxon>
        <taxon>Alteromonadaceae</taxon>
        <taxon>Paraglaciecola</taxon>
    </lineage>
</organism>
<accession>A0A136A247</accession>
<dbReference type="PANTHER" id="PTHR44307:SF2">
    <property type="entry name" value="PHOSPHOETHANOLAMINE METHYLTRANSFERASE ISOFORM X1"/>
    <property type="match status" value="1"/>
</dbReference>
<dbReference type="Proteomes" id="UP000070299">
    <property type="component" value="Unassembled WGS sequence"/>
</dbReference>
<proteinExistence type="predicted"/>
<sequence>MTTNSKKQAWVPESKFGNWFLNTDTWIVHVLRRAIADLITLLPADKPHQFATILDIGTGFGHSLIELDKNFSPTEIISLDVDPELLERAADNASQCRAKIRFLINNAAQIDLPDNSVDMIFCHQTFHHIIAQESAIAEFYRVLKPGGSLLFAESCRRYIHSFVIKLLFRHPMSVQKTDNEYLELIKSVGFEVNEKQISRPFLWWSREDLGLWETLTGRVENPHTREETLINAVVYKPTSN</sequence>
<reference evidence="7" key="1">
    <citation type="submission" date="2016-02" db="EMBL/GenBank/DDBJ databases">
        <authorList>
            <person name="Schultz-Johansen M."/>
            <person name="Glaring M.A."/>
            <person name="Bech P.K."/>
            <person name="Stougaard P."/>
        </authorList>
    </citation>
    <scope>NUCLEOTIDE SEQUENCE [LARGE SCALE GENOMIC DNA]</scope>
    <source>
        <strain evidence="7">S66</strain>
    </source>
</reference>
<evidence type="ECO:0000259" key="5">
    <source>
        <dbReference type="Pfam" id="PF08241"/>
    </source>
</evidence>
<dbReference type="STRING" id="1799789.AX660_14285"/>
<dbReference type="RefSeq" id="WP_068376529.1">
    <property type="nucleotide sequence ID" value="NZ_LSNE01000005.1"/>
</dbReference>
<keyword evidence="2 6" id="KW-0489">Methyltransferase</keyword>
<evidence type="ECO:0000313" key="6">
    <source>
        <dbReference type="EMBL" id="KXI29306.1"/>
    </source>
</evidence>
<dbReference type="GO" id="GO:0032259">
    <property type="term" value="P:methylation"/>
    <property type="evidence" value="ECO:0007669"/>
    <property type="project" value="UniProtKB-KW"/>
</dbReference>
<comment type="pathway">
    <text evidence="4">Phospholipid metabolism.</text>
</comment>
<dbReference type="PANTHER" id="PTHR44307">
    <property type="entry name" value="PHOSPHOETHANOLAMINE METHYLTRANSFERASE"/>
    <property type="match status" value="1"/>
</dbReference>
<evidence type="ECO:0000313" key="7">
    <source>
        <dbReference type="Proteomes" id="UP000070299"/>
    </source>
</evidence>
<dbReference type="InterPro" id="IPR029063">
    <property type="entry name" value="SAM-dependent_MTases_sf"/>
</dbReference>
<comment type="caution">
    <text evidence="6">The sequence shown here is derived from an EMBL/GenBank/DDBJ whole genome shotgun (WGS) entry which is preliminary data.</text>
</comment>
<dbReference type="InterPro" id="IPR013216">
    <property type="entry name" value="Methyltransf_11"/>
</dbReference>
<feature type="domain" description="Methyltransferase type 11" evidence="5">
    <location>
        <begin position="54"/>
        <end position="151"/>
    </location>
</feature>
<dbReference type="SUPFAM" id="SSF53335">
    <property type="entry name" value="S-adenosyl-L-methionine-dependent methyltransferases"/>
    <property type="match status" value="1"/>
</dbReference>
<dbReference type="EMBL" id="LSNE01000005">
    <property type="protein sequence ID" value="KXI29306.1"/>
    <property type="molecule type" value="Genomic_DNA"/>
</dbReference>
<protein>
    <submittedName>
        <fullName evidence="6">Methyltransferase</fullName>
    </submittedName>
</protein>
<keyword evidence="3 6" id="KW-0808">Transferase</keyword>
<gene>
    <name evidence="6" type="ORF">AX660_14285</name>
</gene>
<dbReference type="CDD" id="cd02440">
    <property type="entry name" value="AdoMet_MTases"/>
    <property type="match status" value="1"/>
</dbReference>
<comment type="pathway">
    <text evidence="1">Lipid metabolism.</text>
</comment>
<evidence type="ECO:0000256" key="1">
    <source>
        <dbReference type="ARBA" id="ARBA00005189"/>
    </source>
</evidence>
<dbReference type="AlphaFoldDB" id="A0A136A247"/>
<name>A0A136A247_9ALTE</name>
<dbReference type="Gene3D" id="3.40.50.150">
    <property type="entry name" value="Vaccinia Virus protein VP39"/>
    <property type="match status" value="1"/>
</dbReference>
<dbReference type="OrthoDB" id="323463at2"/>
<evidence type="ECO:0000256" key="2">
    <source>
        <dbReference type="ARBA" id="ARBA00022603"/>
    </source>
</evidence>
<evidence type="ECO:0000256" key="3">
    <source>
        <dbReference type="ARBA" id="ARBA00022679"/>
    </source>
</evidence>
<dbReference type="Pfam" id="PF08241">
    <property type="entry name" value="Methyltransf_11"/>
    <property type="match status" value="1"/>
</dbReference>
<evidence type="ECO:0000256" key="4">
    <source>
        <dbReference type="ARBA" id="ARBA00025707"/>
    </source>
</evidence>
<dbReference type="GO" id="GO:0008757">
    <property type="term" value="F:S-adenosylmethionine-dependent methyltransferase activity"/>
    <property type="evidence" value="ECO:0007669"/>
    <property type="project" value="InterPro"/>
</dbReference>
<keyword evidence="7" id="KW-1185">Reference proteome</keyword>